<dbReference type="EMBL" id="FR824113">
    <property type="protein sequence ID" value="CCA19327.1"/>
    <property type="molecule type" value="Genomic_DNA"/>
</dbReference>
<evidence type="ECO:0000313" key="1">
    <source>
        <dbReference type="EMBL" id="CCA19327.1"/>
    </source>
</evidence>
<name>F0WDQ1_9STRA</name>
<reference evidence="1" key="2">
    <citation type="submission" date="2011-02" db="EMBL/GenBank/DDBJ databases">
        <authorList>
            <person name="MacLean D."/>
        </authorList>
    </citation>
    <scope>NUCLEOTIDE SEQUENCE</scope>
</reference>
<proteinExistence type="predicted"/>
<accession>F0WDQ1</accession>
<dbReference type="HOGENOM" id="CLU_2692924_0_0_1"/>
<sequence length="74" mass="8502">MLKAQLEVCRAHYHYITHLNFPQLLLPVERLGQETGSSTSARGHPTVQSINYVKELLAGYSDNYMTMTLRCEKF</sequence>
<protein>
    <submittedName>
        <fullName evidence="1">AlNc14C68G4771 protein</fullName>
    </submittedName>
</protein>
<dbReference type="AlphaFoldDB" id="F0WDQ1"/>
<organism evidence="1">
    <name type="scientific">Albugo laibachii Nc14</name>
    <dbReference type="NCBI Taxonomy" id="890382"/>
    <lineage>
        <taxon>Eukaryota</taxon>
        <taxon>Sar</taxon>
        <taxon>Stramenopiles</taxon>
        <taxon>Oomycota</taxon>
        <taxon>Peronosporomycetes</taxon>
        <taxon>Albuginales</taxon>
        <taxon>Albuginaceae</taxon>
        <taxon>Albugo</taxon>
    </lineage>
</organism>
<gene>
    <name evidence="1" type="primary">AlNc14C68G4771</name>
    <name evidence="1" type="ORF">ALNC14_054700</name>
</gene>
<reference evidence="1" key="1">
    <citation type="journal article" date="2011" name="PLoS Biol.">
        <title>Gene gain and loss during evolution of obligate parasitism in the white rust pathogen of Arabidopsis thaliana.</title>
        <authorList>
            <person name="Kemen E."/>
            <person name="Gardiner A."/>
            <person name="Schultz-Larsen T."/>
            <person name="Kemen A.C."/>
            <person name="Balmuth A.L."/>
            <person name="Robert-Seilaniantz A."/>
            <person name="Bailey K."/>
            <person name="Holub E."/>
            <person name="Studholme D.J."/>
            <person name="Maclean D."/>
            <person name="Jones J.D."/>
        </authorList>
    </citation>
    <scope>NUCLEOTIDE SEQUENCE</scope>
</reference>